<dbReference type="RefSeq" id="WP_211110462.1">
    <property type="nucleotide sequence ID" value="NZ_JAEKJA010000023.1"/>
</dbReference>
<comment type="caution">
    <text evidence="1">The sequence shown here is derived from an EMBL/GenBank/DDBJ whole genome shotgun (WGS) entry which is preliminary data.</text>
</comment>
<gene>
    <name evidence="1" type="ORF">JCR33_20350</name>
</gene>
<dbReference type="AlphaFoldDB" id="A0A934MHU8"/>
<evidence type="ECO:0008006" key="3">
    <source>
        <dbReference type="Google" id="ProtNLM"/>
    </source>
</evidence>
<protein>
    <recommendedName>
        <fullName evidence="3">Nitrate reductase</fullName>
    </recommendedName>
</protein>
<sequence length="86" mass="9296">MLGLFKRQRPDVEAVRRVKALVAARFDVADQAAITVAELRCAEPGCPPVETVITVREADGRLRQWRIAKPIAEVEGAEVAGLGAES</sequence>
<evidence type="ECO:0000313" key="1">
    <source>
        <dbReference type="EMBL" id="MBJ3778063.1"/>
    </source>
</evidence>
<name>A0A934MHU8_9HYPH</name>
<evidence type="ECO:0000313" key="2">
    <source>
        <dbReference type="Proteomes" id="UP000609531"/>
    </source>
</evidence>
<organism evidence="1 2">
    <name type="scientific">Acuticoccus mangrovi</name>
    <dbReference type="NCBI Taxonomy" id="2796142"/>
    <lineage>
        <taxon>Bacteria</taxon>
        <taxon>Pseudomonadati</taxon>
        <taxon>Pseudomonadota</taxon>
        <taxon>Alphaproteobacteria</taxon>
        <taxon>Hyphomicrobiales</taxon>
        <taxon>Amorphaceae</taxon>
        <taxon>Acuticoccus</taxon>
    </lineage>
</organism>
<proteinExistence type="predicted"/>
<accession>A0A934MHU8</accession>
<reference evidence="1" key="1">
    <citation type="submission" date="2020-12" db="EMBL/GenBank/DDBJ databases">
        <title>Bacterial taxonomy.</title>
        <authorList>
            <person name="Pan X."/>
        </authorList>
    </citation>
    <scope>NUCLEOTIDE SEQUENCE</scope>
    <source>
        <strain evidence="1">B2012</strain>
    </source>
</reference>
<dbReference type="EMBL" id="JAEKJA010000023">
    <property type="protein sequence ID" value="MBJ3778063.1"/>
    <property type="molecule type" value="Genomic_DNA"/>
</dbReference>
<keyword evidence="2" id="KW-1185">Reference proteome</keyword>
<dbReference type="Proteomes" id="UP000609531">
    <property type="component" value="Unassembled WGS sequence"/>
</dbReference>